<name>A0A4R1N5B9_9GAMM</name>
<reference evidence="1 2" key="1">
    <citation type="submission" date="2019-02" db="EMBL/GenBank/DDBJ databases">
        <title>Investigation of anaerobic lignin degradation for improved lignocellulosic biofuels.</title>
        <authorList>
            <person name="Deangelis K."/>
        </authorList>
    </citation>
    <scope>NUCLEOTIDE SEQUENCE [LARGE SCALE GENOMIC DNA]</scope>
    <source>
        <strain evidence="1 2">159R</strain>
    </source>
</reference>
<protein>
    <submittedName>
        <fullName evidence="1">Uncharacterized protein</fullName>
    </submittedName>
</protein>
<comment type="caution">
    <text evidence="1">The sequence shown here is derived from an EMBL/GenBank/DDBJ whole genome shotgun (WGS) entry which is preliminary data.</text>
</comment>
<evidence type="ECO:0000313" key="2">
    <source>
        <dbReference type="Proteomes" id="UP000294555"/>
    </source>
</evidence>
<evidence type="ECO:0000313" key="1">
    <source>
        <dbReference type="EMBL" id="TCL02395.1"/>
    </source>
</evidence>
<gene>
    <name evidence="1" type="ORF">EZJ58_0409</name>
</gene>
<proteinExistence type="predicted"/>
<sequence length="119" mass="13748">MNKSLFMNELKDTYIQILQDFFAKNDRVVSMDIQLDLDQDFEEQINCLRDAVSLLKKAREADDKIATQAALLHISSYAMGLSSFFGNIDSDATKLLRAPQWPAIPENYKIPEHYHFPHK</sequence>
<dbReference type="EMBL" id="SJOI01000001">
    <property type="protein sequence ID" value="TCL02395.1"/>
    <property type="molecule type" value="Genomic_DNA"/>
</dbReference>
<dbReference type="OrthoDB" id="8946715at2"/>
<dbReference type="AlphaFoldDB" id="A0A4R1N5B9"/>
<dbReference type="Gene3D" id="6.10.290.10">
    <property type="match status" value="1"/>
</dbReference>
<organism evidence="1 2">
    <name type="scientific">Sodalis ligni</name>
    <dbReference type="NCBI Taxonomy" id="2697027"/>
    <lineage>
        <taxon>Bacteria</taxon>
        <taxon>Pseudomonadati</taxon>
        <taxon>Pseudomonadota</taxon>
        <taxon>Gammaproteobacteria</taxon>
        <taxon>Enterobacterales</taxon>
        <taxon>Bruguierivoracaceae</taxon>
        <taxon>Sodalis</taxon>
    </lineage>
</organism>
<dbReference type="RefSeq" id="WP_132921347.1">
    <property type="nucleotide sequence ID" value="NZ_SJOI01000001.1"/>
</dbReference>
<keyword evidence="2" id="KW-1185">Reference proteome</keyword>
<accession>A0A4R1N5B9</accession>
<dbReference type="Proteomes" id="UP000294555">
    <property type="component" value="Unassembled WGS sequence"/>
</dbReference>